<protein>
    <submittedName>
        <fullName evidence="2">Uncharacterized protein</fullName>
    </submittedName>
</protein>
<name>A0A6J7VQB0_9CAUD</name>
<accession>A0A6J7VQB0</accession>
<feature type="transmembrane region" description="Helical" evidence="1">
    <location>
        <begin position="45"/>
        <end position="64"/>
    </location>
</feature>
<proteinExistence type="predicted"/>
<keyword evidence="1" id="KW-1133">Transmembrane helix</keyword>
<keyword evidence="1" id="KW-0812">Transmembrane</keyword>
<keyword evidence="1" id="KW-0472">Membrane</keyword>
<evidence type="ECO:0000256" key="1">
    <source>
        <dbReference type="SAM" id="Phobius"/>
    </source>
</evidence>
<gene>
    <name evidence="2" type="ORF">UFOVP143_10</name>
</gene>
<organism evidence="2">
    <name type="scientific">uncultured Caudovirales phage</name>
    <dbReference type="NCBI Taxonomy" id="2100421"/>
    <lineage>
        <taxon>Viruses</taxon>
        <taxon>Duplodnaviria</taxon>
        <taxon>Heunggongvirae</taxon>
        <taxon>Uroviricota</taxon>
        <taxon>Caudoviricetes</taxon>
        <taxon>Peduoviridae</taxon>
        <taxon>Maltschvirus</taxon>
        <taxon>Maltschvirus maltsch</taxon>
    </lineage>
</organism>
<sequence>MKWTNALGTITAVITLLLGAMTSLLHCSSVGGLQATCTGDILPAAYMGYAGIAFGLLTLVLKAVRPGGFLASLFGQTAVVSATPSVGTVTPAQVASK</sequence>
<evidence type="ECO:0000313" key="2">
    <source>
        <dbReference type="EMBL" id="CAB5079533.1"/>
    </source>
</evidence>
<dbReference type="EMBL" id="LR798191">
    <property type="protein sequence ID" value="CAB5079533.1"/>
    <property type="molecule type" value="Genomic_DNA"/>
</dbReference>
<reference evidence="2" key="1">
    <citation type="submission" date="2020-05" db="EMBL/GenBank/DDBJ databases">
        <authorList>
            <person name="Chiriac C."/>
            <person name="Salcher M."/>
            <person name="Ghai R."/>
            <person name="Kavagutti S V."/>
        </authorList>
    </citation>
    <scope>NUCLEOTIDE SEQUENCE</scope>
</reference>